<dbReference type="InterPro" id="IPR011050">
    <property type="entry name" value="Pectin_lyase_fold/virulence"/>
</dbReference>
<dbReference type="PANTHER" id="PTHR24044">
    <property type="entry name" value="NOTCH LIGAND FAMILY MEMBER"/>
    <property type="match status" value="1"/>
</dbReference>
<name>A0A2V2V092_TRYCR</name>
<dbReference type="VEuPathDB" id="TriTrypDB:TcBrA4_0185660"/>
<dbReference type="GO" id="GO:0005112">
    <property type="term" value="F:Notch binding"/>
    <property type="evidence" value="ECO:0007669"/>
    <property type="project" value="TreeGrafter"/>
</dbReference>
<keyword evidence="2" id="KW-1133">Transmembrane helix</keyword>
<feature type="transmembrane region" description="Helical" evidence="2">
    <location>
        <begin position="3491"/>
        <end position="3516"/>
    </location>
</feature>
<evidence type="ECO:0000313" key="9">
    <source>
        <dbReference type="Proteomes" id="UP000246121"/>
    </source>
</evidence>
<feature type="transmembrane region" description="Helical" evidence="2">
    <location>
        <begin position="3302"/>
        <end position="3327"/>
    </location>
</feature>
<dbReference type="VEuPathDB" id="TriTrypDB:Tc_MARK_7948"/>
<dbReference type="InterPro" id="IPR006626">
    <property type="entry name" value="PbH1"/>
</dbReference>
<gene>
    <name evidence="8" type="ORF">C4B63_73g45</name>
</gene>
<feature type="transmembrane region" description="Helical" evidence="2">
    <location>
        <begin position="3457"/>
        <end position="3479"/>
    </location>
</feature>
<dbReference type="VEuPathDB" id="TriTrypDB:Tc_MARK_7302"/>
<dbReference type="Proteomes" id="UP000246121">
    <property type="component" value="Unassembled WGS sequence"/>
</dbReference>
<evidence type="ECO:0000256" key="1">
    <source>
        <dbReference type="SAM" id="MobiDB-lite"/>
    </source>
</evidence>
<dbReference type="InterPro" id="IPR021282">
    <property type="entry name" value="Dispersed_gene_fam_prot1_dom5"/>
</dbReference>
<protein>
    <submittedName>
        <fullName evidence="8">Dispersed gene family protein 1 (DGF-1)</fullName>
    </submittedName>
</protein>
<feature type="domain" description="Dispersed gene family protein 1 beta-sheet" evidence="6">
    <location>
        <begin position="2644"/>
        <end position="2812"/>
    </location>
</feature>
<evidence type="ECO:0000259" key="3">
    <source>
        <dbReference type="Pfam" id="PF11024"/>
    </source>
</evidence>
<evidence type="ECO:0000259" key="6">
    <source>
        <dbReference type="Pfam" id="PF22274"/>
    </source>
</evidence>
<dbReference type="VEuPathDB" id="TriTrypDB:TcCL_NonESM09301"/>
<feature type="domain" description="Dispersed gene family protein 1 N-terminal" evidence="7">
    <location>
        <begin position="483"/>
        <end position="578"/>
    </location>
</feature>
<dbReference type="InterPro" id="IPR053914">
    <property type="entry name" value="DGF-1_N"/>
</dbReference>
<dbReference type="VEuPathDB" id="TriTrypDB:TcCLB.504557.40"/>
<feature type="domain" description="Dispersed gene family protein 1 N-terminal" evidence="7">
    <location>
        <begin position="2885"/>
        <end position="2981"/>
    </location>
</feature>
<dbReference type="InterPro" id="IPR021053">
    <property type="entry name" value="Dispersed_gene_fam_prot1_C"/>
</dbReference>
<keyword evidence="2" id="KW-0472">Membrane</keyword>
<feature type="domain" description="Dispersed gene family protein 1 C-terminal" evidence="5">
    <location>
        <begin position="3260"/>
        <end position="3517"/>
    </location>
</feature>
<evidence type="ECO:0000259" key="4">
    <source>
        <dbReference type="Pfam" id="PF11038"/>
    </source>
</evidence>
<dbReference type="VEuPathDB" id="TriTrypDB:ECC02_010600"/>
<keyword evidence="2" id="KW-0812">Transmembrane</keyword>
<dbReference type="Pfam" id="PF22279">
    <property type="entry name" value="DGF-1_N"/>
    <property type="match status" value="6"/>
</dbReference>
<dbReference type="InterPro" id="IPR021004">
    <property type="entry name" value="Dispersed_gene_fam_prot1_dom4"/>
</dbReference>
<dbReference type="PANTHER" id="PTHR24044:SF420">
    <property type="entry name" value="DELTA AND NOTCH-LIKE EPIDERMAL GROWTH FACTOR-RELATED RECEPTOR ISOFORM X1"/>
    <property type="match status" value="1"/>
</dbReference>
<dbReference type="SMART" id="SM00710">
    <property type="entry name" value="PbH1"/>
    <property type="match status" value="14"/>
</dbReference>
<dbReference type="Pfam" id="PF22274">
    <property type="entry name" value="DGF-1_beta-sheet"/>
    <property type="match status" value="5"/>
</dbReference>
<feature type="domain" description="Dispersed gene family protein 1 beta-sheet" evidence="6">
    <location>
        <begin position="643"/>
        <end position="809"/>
    </location>
</feature>
<feature type="region of interest" description="Disordered" evidence="1">
    <location>
        <begin position="1"/>
        <end position="20"/>
    </location>
</feature>
<dbReference type="VEuPathDB" id="TriTrypDB:Tc_MARK_7434"/>
<dbReference type="VEuPathDB" id="TriTrypDB:TcYC6_0103710"/>
<dbReference type="VEuPathDB" id="TriTrypDB:Tc_MARK_7258"/>
<dbReference type="Pfam" id="PF11024">
    <property type="entry name" value="DGF-1_4"/>
    <property type="match status" value="1"/>
</dbReference>
<dbReference type="VEuPathDB" id="TriTrypDB:Tc_MARK_9585"/>
<evidence type="ECO:0000313" key="8">
    <source>
        <dbReference type="EMBL" id="PWU88458.1"/>
    </source>
</evidence>
<dbReference type="VEuPathDB" id="TriTrypDB:BCY84_05803"/>
<sequence>MWPFGNRSGANGHVSPLRDRATRHGGCVELRGRWESDGVTGVVVSALLCVGGCATVRTVCGWMLLGANFFSCCCFCLLFPSTEQIGVLWIDHHNYRFKLLGINCSRISSSGLTIWRNRFTGFAICRKGFAKQELRSTGRVRHVTTALLIRVWGRWMWSAVGACPRSRHRVRRRTVAAVRAALLVVLAVAAAAAWMPAVQAVVVRLRGSTVDRAITVGRAVDTVLMDGVYITNGVAVVFDVAAMLPGALRIELRNCVCDGGAQIYVRGYSGEPASDRSLEVSVSGLSGSYCSLVFVHNLPAHTNVTVRDSTIVTAGPMRYSQLSGLTDAVASPLVLYATSLLQSQLRVSNTVLRSSQAGGSAVYAGGGVDLLSSAVVLDGVLLEASGGLTASAMHVASSSRLSLRSHSVFSVTNVSVMSSSGGLVLGERLAVFDSVLRFVGVEGSVASSLVRCDGGTVGGGGWLDLRDVWAVDEASSVASLSGVTLSGGTVSIARCTAAGATLVSGLTITSGTVSVQCNRAGGRVLQSSGDYRMAGLPSVSVVPCDGCAAALACFDALTASFSDCVCDCRAGGVGNACLPFDVPAARAGGGGGAPGCVSGVTLTESVTVGGGRATACFDSVVFSGPITVAVDLRLMDAFADALNVTLRDCVLAGGSQLRIGGLSESTARPMPHALVNMTNVTSLEGMIVLHGAMPLQSSVLLANSTLRATVGGSQYVPVTPGRAGSRYGPALVLDGVRLLSTRFVMTRSTLVCGGATCAAILVERSLVVNLSSVFYMDNCAVLSRTHVIYSLSSELRVADGSVFSIQNSSWIAPSTEYYKGACVFGDVVVDGGSVLQVVSSTFRLGFAMLMANTLTVTGGSWLVHRDNEFRTAYVVHVADYYGVTFCDRSVWSILDNNITYGSYLSTTVSMTSNWSPPFDSRPTIYGVCNEAIGSPVTDYQEELNIGTPVTVLDCGACTVDAVCFAARTSSISGCECVCAAGGHGDTCVPAAVPDGLGPLPLPGADYTEVRCVHGGSISSVDYPDPGVRGLCFVNVTFTAAIVLDLWSFDAPQKTLNITLLQCVLVGLSIKGSGARVHVNVTSSMLDSGELAFEGDFGTSSQILVAGSALVTESDHAIAFSDFTLGANSMLLLLDNNVEGNDCAVYFANAAFVDGGGIIVKGNTLITTKDAYGEESSVCVTSVDVKNGGYIDVENNAMNAVNGIYFFGDTTVSSAGLLRVADCTFAGVPDFFDSTLVYLSGSVTLEGGAQWRVEGNNVSAVSIIVMPNSKHKIQLLGSSTTVVLANNRQVDSSKAFAKLLPLSTIVASPARFVFGCNLQGGEEVLYDGVFPEDVVVFRCGTCNDDAACYMPGTESVDRGSCSCSCKDGWHGASCLPFEVPDTVVPPVAERAVDGDTSCVVNQTLTNLTLNLWKTHHCYVGVTFSGVGAVLTFSLNSMPLHLPINITLTGCTFRGGAVLQFVGGAEAVDSAGVLIRVTQTVMRSSVVVFALALPQHCDIAITEIDAVQSSEVRLLDLMSNMLSVVLLQSFFLDASSLLVSNVKAHALRYGGSGLYSIGTLALVRGSSLYVRYCSFDGYTHMFYVYGLSVSDHSVFALLNNTMAFGASLLYLRHGFSVSDHSVLRVVGNSVFSSYAIYVNKFWTVEQSSWLDCRGNDVGLGAIFKDCDPAFVSIDGSSVLTLTGCKMGSTGLSQPLLSQVGAGYRFVAGCLTVAGREVTTAAELALHGITNVTTVVACGECTKDGDCFAPLTTAVVDCKCQCAAGGHGDVCVPAPVPAGPPPPPPPATPTPPPPPVGECISDMEYPEVTQSVGGGLSWLCYRNVTFSGGGMSLTVLIGAMTGEVANVTFDGCTWRDGAVLLLLGNAYAAVGALNIVVTGSTFRDALLSPEGVFPPHTNITISGNRFTVTRLIFRSGLVLRGPSCVAMNGLVVSNDSAVVLSGNVFQTVTASSSAIRVVRSALRVSWHSVFAVVGNMFHMDGGNSTLIHLEGSGQSLSLSVLNNSVLVVRGNVVTRPVKYFMNIFSVLRVESLSAVVFQGNEMQGSLAVFTSRSIFQIYYNSWLQLSGNLCRESPLEAFAFLYSNVNLRDSTVSVSGNRFISSTGTLKVLLIRTGPRDLKNGAIVAACNTVNGEEGVQYSIPSVYNATVLTCSDPCTLLASCFPAYTTTASSDGCACTCAEGGHGEACLPVAVPEPPSTDGADLCVRDVRVDGEVKVSFGTSVLCYVGVTFAADVVVDVELMSGSVRNVTLANCAFVDGASLYVVGWRSDPPAGERADVLISGLESRSGGGVVVANRFPPGSRVTVVDSVLVAEKRVAYRDAYDLGDASACLVLHSVNLTGSVLTIARTQVAAVFRDAVGVLFVGGVALSSRGALYVDWLSVQTALGLCVSVEGGVAASGGSVVAFVDSGFLLCKHAVSVRGAVSVSGSAVAFVRNEFLSTEDYAVAFYSTVSLVDGSMLLAKDNVHDGVSREMLYAAGAVTAAGSTLSFVRNRALLPRMLSLSLSLAAGAHLRVACNDAGGRVLSTAEECAAAGFGDAGSIDAVGCDACDRDTHCYAPGTASASMKDGVCECVCGSGGYGEACVPVGAPALPPAVGTAPSVFIREGVTVRSVFVVPAGASEVTLRHVVLDGVSTVFYVPWMARDGVRIVVQNVSLLNDAVLYVMGGGALRGAVAAGSNESGPVELSVCDVEALNGALVLTGTYPAGSVLTVTDSLLVAARPTPLVYLPDSQSSPYAPVLVLSGLRLVRSVLVVSGVALVTVMTGGRTVVVDGAVLELVGGGVALDAAVLGGEYALYASARVVASGGAVLRVSGSQVYAAHGLVFDSGVEANGSAVVVNDNAGALTDGALLVLRRSASFVSGSWLSERGNSISGRFLSVPSYPRSVEIAQSTLTLHGNAGSGSVVMDGTVALGGAGRRFVVGCLTLNGQALQPMDYRSAGIIGEFRPVACGVCDAGVHCFAAATRAMSGSCGCRCAEGGYGRDCLPVYLPHVDGCNRTSGMPLLDHTATPTPSLSTAHYSPTHYSPTESLQVTEMVALSPTRTPTASVSSTLWWSDVACPTLAVTTTAAGGSLTQHDIRGGGSAVPTLLVVALPPPFRWARDPQLCTHLSFVPVSTAQPRGFGGPWGAMLSNATWMRNATNPSTVLELAVPVHRGYFIGADETLVIRCDAVAVSGGCKGVLLGSFTIRSGTLPAAASALSAITGVVAGAAAVAVVVTGGLGSVLEMQALGVFARMSCATAQERASTVALPYFLSVFAALDPLWMVVGNALLAAVFGCVHCGVTAAFQRWRGVDAASAWAAMRFPSLTYVVAHAMHLGIFFGSVLALAMPGARVQHRVIGVVGVLYGVAFPAGVCYLIARHVGASFTKYWQFSRKPLHERLLYPVGYWFPAAQQRIYGGMLTNMRGSHVYWCVFQLSVLCVVGLIAAVHPSVGGCHVQYFCMAAVLLAGAGVVAFTNMMRSAFLTVMHTASFLLLAALCLVSAANHLAPSDGGARAYAATVLLLTTVLLAATVYSVVVWYAEDRHWQELRELRRGGLEALLRDDEESDEETQKPYDVTSSSCASGTTVAWSYRPPAVPLQLMAGDTRSDALSPLDRASSASCSIDYAPLER</sequence>
<feature type="domain" description="Dispersed gene family protein 1 beta-sheet" evidence="6">
    <location>
        <begin position="249"/>
        <end position="413"/>
    </location>
</feature>
<feature type="domain" description="Dispersed gene family protein 1" evidence="4">
    <location>
        <begin position="3065"/>
        <end position="3185"/>
    </location>
</feature>
<dbReference type="VEuPathDB" id="TriTrypDB:TcCLB.410199.50"/>
<feature type="transmembrane region" description="Helical" evidence="2">
    <location>
        <begin position="3258"/>
        <end position="3282"/>
    </location>
</feature>
<feature type="domain" description="Dispersed gene family protein 1 beta-sheet" evidence="6">
    <location>
        <begin position="2244"/>
        <end position="2405"/>
    </location>
</feature>
<dbReference type="VEuPathDB" id="TriTrypDB:Tc_MARK_1747"/>
<dbReference type="VEuPathDB" id="TriTrypDB:Tc_MARK_819"/>
<reference evidence="8 9" key="1">
    <citation type="journal article" date="2018" name="Microb. Genom.">
        <title>Expanding an expanded genome: long-read sequencing of Trypanosoma cruzi.</title>
        <authorList>
            <person name="Berna L."/>
            <person name="Rodriguez M."/>
            <person name="Chiribao M.L."/>
            <person name="Parodi-Talice A."/>
            <person name="Pita S."/>
            <person name="Rijo G."/>
            <person name="Alvarez-Valin F."/>
            <person name="Robello C."/>
        </authorList>
    </citation>
    <scope>NUCLEOTIDE SEQUENCE [LARGE SCALE GENOMIC DNA]</scope>
    <source>
        <strain evidence="8 9">Dm28c</strain>
    </source>
</reference>
<dbReference type="VEuPathDB" id="TriTrypDB:TcG_09992"/>
<dbReference type="VEuPathDB" id="TriTrypDB:C3747_300g6"/>
<dbReference type="VEuPathDB" id="TriTrypDB:TcCLB.510971.10"/>
<dbReference type="Pfam" id="PF11038">
    <property type="entry name" value="DGF-1_5"/>
    <property type="match status" value="1"/>
</dbReference>
<evidence type="ECO:0000256" key="2">
    <source>
        <dbReference type="SAM" id="Phobius"/>
    </source>
</evidence>
<dbReference type="VEuPathDB" id="TriTrypDB:TCSYLVIO_001101"/>
<feature type="transmembrane region" description="Helical" evidence="2">
    <location>
        <begin position="3190"/>
        <end position="3212"/>
    </location>
</feature>
<dbReference type="EMBL" id="PRFA01000073">
    <property type="protein sequence ID" value="PWU88458.1"/>
    <property type="molecule type" value="Genomic_DNA"/>
</dbReference>
<dbReference type="VEuPathDB" id="TriTrypDB:TcG_11232"/>
<dbReference type="VEuPathDB" id="TriTrypDB:TcCLB.509687.10"/>
<dbReference type="VEuPathDB" id="TriTrypDB:TcCL_Unassigned03387"/>
<feature type="domain" description="Dispersed gene family protein 1 N-terminal" evidence="7">
    <location>
        <begin position="1305"/>
        <end position="1374"/>
    </location>
</feature>
<dbReference type="VEuPathDB" id="TriTrypDB:TcCLB.511771.70"/>
<dbReference type="VEuPathDB" id="TriTrypDB:TcYC6_0172510"/>
<organism evidence="8 9">
    <name type="scientific">Trypanosoma cruzi</name>
    <dbReference type="NCBI Taxonomy" id="5693"/>
    <lineage>
        <taxon>Eukaryota</taxon>
        <taxon>Discoba</taxon>
        <taxon>Euglenozoa</taxon>
        <taxon>Kinetoplastea</taxon>
        <taxon>Metakinetoplastina</taxon>
        <taxon>Trypanosomatida</taxon>
        <taxon>Trypanosomatidae</taxon>
        <taxon>Trypanosoma</taxon>
        <taxon>Schizotrypanum</taxon>
    </lineage>
</organism>
<feature type="domain" description="Dispersed gene family protein 1 N-terminal" evidence="7">
    <location>
        <begin position="926"/>
        <end position="988"/>
    </location>
</feature>
<feature type="domain" description="Dispersed gene family protein 1 N-terminal" evidence="7">
    <location>
        <begin position="2477"/>
        <end position="2581"/>
    </location>
</feature>
<dbReference type="InterPro" id="IPR053915">
    <property type="entry name" value="DGF-1_b-sheet_dom"/>
</dbReference>
<dbReference type="SUPFAM" id="SSF51126">
    <property type="entry name" value="Pectin lyase-like"/>
    <property type="match status" value="1"/>
</dbReference>
<dbReference type="VEuPathDB" id="TriTrypDB:TcG_12649"/>
<dbReference type="VEuPathDB" id="TriTrypDB:TcCL_NonESM09447"/>
<dbReference type="VEuPathDB" id="TriTrypDB:TcCLB.510235.10"/>
<feature type="transmembrane region" description="Helical" evidence="2">
    <location>
        <begin position="175"/>
        <end position="195"/>
    </location>
</feature>
<dbReference type="VEuPathDB" id="TriTrypDB:C4B63_73g45"/>
<dbReference type="VEuPathDB" id="TriTrypDB:TcG_08359"/>
<evidence type="ECO:0000259" key="7">
    <source>
        <dbReference type="Pfam" id="PF22279"/>
    </source>
</evidence>
<feature type="domain" description="Dispersed gene family protein 1" evidence="3">
    <location>
        <begin position="2988"/>
        <end position="3052"/>
    </location>
</feature>
<feature type="region of interest" description="Disordered" evidence="1">
    <location>
        <begin position="3585"/>
        <end position="3606"/>
    </location>
</feature>
<dbReference type="InterPro" id="IPR050906">
    <property type="entry name" value="Notch_signaling"/>
</dbReference>
<dbReference type="Pfam" id="PF11040">
    <property type="entry name" value="DGF-1_C"/>
    <property type="match status" value="1"/>
</dbReference>
<proteinExistence type="predicted"/>
<dbReference type="VEuPathDB" id="TriTrypDB:ECC02_010290"/>
<accession>A0A2V2V092</accession>
<dbReference type="VEuPathDB" id="TriTrypDB:BCY84_19476"/>
<dbReference type="VEuPathDB" id="TriTrypDB:Tc_MARK_800"/>
<feature type="transmembrane region" description="Helical" evidence="2">
    <location>
        <begin position="3431"/>
        <end position="3450"/>
    </location>
</feature>
<dbReference type="VEuPathDB" id="TriTrypDB:TCDM_14469"/>
<dbReference type="VEuPathDB" id="TriTrypDB:TCDM_11935"/>
<feature type="domain" description="Dispersed gene family protein 1 beta-sheet" evidence="6">
    <location>
        <begin position="1443"/>
        <end position="1597"/>
    </location>
</feature>
<feature type="domain" description="Dispersed gene family protein 1 N-terminal" evidence="7">
    <location>
        <begin position="1693"/>
        <end position="1769"/>
    </location>
</feature>
<comment type="caution">
    <text evidence="8">The sequence shown here is derived from an EMBL/GenBank/DDBJ whole genome shotgun (WGS) entry which is preliminary data.</text>
</comment>
<dbReference type="VEuPathDB" id="TriTrypDB:Tc_MARK_7414"/>
<feature type="transmembrane region" description="Helical" evidence="2">
    <location>
        <begin position="3404"/>
        <end position="3425"/>
    </location>
</feature>
<evidence type="ECO:0000259" key="5">
    <source>
        <dbReference type="Pfam" id="PF11040"/>
    </source>
</evidence>
<feature type="transmembrane region" description="Helical" evidence="2">
    <location>
        <begin position="3333"/>
        <end position="3354"/>
    </location>
</feature>